<dbReference type="PANTHER" id="PTHR45703:SF22">
    <property type="entry name" value="DYNEIN CYTOPLASMIC 2 HEAVY CHAIN 1"/>
    <property type="match status" value="1"/>
</dbReference>
<keyword evidence="5" id="KW-1185">Reference proteome</keyword>
<evidence type="ECO:0000259" key="3">
    <source>
        <dbReference type="Pfam" id="PF12774"/>
    </source>
</evidence>
<dbReference type="Gene3D" id="1.20.58.1120">
    <property type="match status" value="1"/>
</dbReference>
<feature type="domain" description="Dynein heavy chain hydrolytic ATP-binding dynein motor region" evidence="3">
    <location>
        <begin position="721"/>
        <end position="780"/>
    </location>
</feature>
<proteinExistence type="predicted"/>
<dbReference type="Proteomes" id="UP000272942">
    <property type="component" value="Unassembled WGS sequence"/>
</dbReference>
<gene>
    <name evidence="4" type="ORF">ECPE_LOCUS8786</name>
</gene>
<evidence type="ECO:0000256" key="1">
    <source>
        <dbReference type="SAM" id="Coils"/>
    </source>
</evidence>
<evidence type="ECO:0000313" key="5">
    <source>
        <dbReference type="Proteomes" id="UP000272942"/>
    </source>
</evidence>
<dbReference type="PANTHER" id="PTHR45703">
    <property type="entry name" value="DYNEIN HEAVY CHAIN"/>
    <property type="match status" value="1"/>
</dbReference>
<accession>A0A183APA1</accession>
<dbReference type="Gene3D" id="3.20.180.20">
    <property type="entry name" value="Dynein heavy chain, N-terminal domain 2"/>
    <property type="match status" value="1"/>
</dbReference>
<evidence type="ECO:0000313" key="4">
    <source>
        <dbReference type="EMBL" id="VDP84192.1"/>
    </source>
</evidence>
<feature type="coiled-coil region" evidence="1">
    <location>
        <begin position="43"/>
        <end position="70"/>
    </location>
</feature>
<reference evidence="4 5" key="2">
    <citation type="submission" date="2018-11" db="EMBL/GenBank/DDBJ databases">
        <authorList>
            <consortium name="Pathogen Informatics"/>
        </authorList>
    </citation>
    <scope>NUCLEOTIDE SEQUENCE [LARGE SCALE GENOMIC DNA]</scope>
    <source>
        <strain evidence="4 5">Egypt</strain>
    </source>
</reference>
<sequence length="814" mass="92374">MIPSQQALMLNSALAFERLIKSPHGQIRGSSEEPNKGITWDRLEEVETYISQLQAASRQLMSENRKLRKVHFAIVEKIVRLLDVDLLRNQPRWRSELAEIRYMLAEVANQGGYPPDHMAPWKAHLDRQLYKVLECQYRSGLEALSERMPELRVDMVYQQSRLCFRPPFEEVVVLFTGALIIDPLFGIGPHPYASNQTSGTWTGQHLIGWELPSLGGRWLFNEVRRILPPLRANLSRDYEHFEMSPPSFSTSEEVAKDLDEHEIMWSQYENFSNELDQLAQEDWISFRSKCYLFDEFLTTWFNKLRSSEANPMTVRLQREIDRYWEVVPALKWVRGDVLSPDHWLELFRLIGLPRGTKLEQLTFGDLLRASRLIVEHAEALKSLTHRAQAEVVVREALQELDVWGAGATFTLTDYTDSAGHTVCLVKDWKDIVSQDQLARCQRALNEYLEDKRSIFPRFYFLGDDDLLEILGQSTNPVVIQTHLRKLFQGIHHVQFDGLNDLVTGKSSVATLTAMCSMDGEVVPLQRPIQLTNEVEVWLGRLATEMQSTLSDILAQCLGEGSAENKRRSRLDPNAYPGQVLTLSEAIHFARNAEEALNCGRLSSLKKDLQAQLTAYTSVDLNFLRTAGMEESAVDPIQSNQTRTHPSISRVLVAKLNALVLDTVHAIDIVDQLIQAGAATSRDWAWQRQLRFYMNATSRSDTTSGPRQSVPRVCMVDAQFNFTFEYQGNAPRLVHTPLTDKCYLTLTQALRMGLGGNPYGPAGTGKTESVKALGGLMGRQVGLSLALLFLFYSSYHKSVVKCLSFTHENILCIGQ</sequence>
<dbReference type="Gene3D" id="3.40.50.300">
    <property type="entry name" value="P-loop containing nucleotide triphosphate hydrolases"/>
    <property type="match status" value="1"/>
</dbReference>
<dbReference type="Pfam" id="PF08393">
    <property type="entry name" value="DHC_N2"/>
    <property type="match status" value="1"/>
</dbReference>
<dbReference type="GO" id="GO:0030286">
    <property type="term" value="C:dynein complex"/>
    <property type="evidence" value="ECO:0007669"/>
    <property type="project" value="InterPro"/>
</dbReference>
<dbReference type="GO" id="GO:0045505">
    <property type="term" value="F:dynein intermediate chain binding"/>
    <property type="evidence" value="ECO:0007669"/>
    <property type="project" value="InterPro"/>
</dbReference>
<dbReference type="OrthoDB" id="10252139at2759"/>
<evidence type="ECO:0000313" key="6">
    <source>
        <dbReference type="WBParaSite" id="ECPE_0000881201-mRNA-1"/>
    </source>
</evidence>
<dbReference type="InterPro" id="IPR026983">
    <property type="entry name" value="DHC"/>
</dbReference>
<reference evidence="6" key="1">
    <citation type="submission" date="2016-06" db="UniProtKB">
        <authorList>
            <consortium name="WormBaseParasite"/>
        </authorList>
    </citation>
    <scope>IDENTIFICATION</scope>
</reference>
<dbReference type="Pfam" id="PF12774">
    <property type="entry name" value="AAA_6"/>
    <property type="match status" value="1"/>
</dbReference>
<dbReference type="GO" id="GO:0051959">
    <property type="term" value="F:dynein light intermediate chain binding"/>
    <property type="evidence" value="ECO:0007669"/>
    <property type="project" value="InterPro"/>
</dbReference>
<name>A0A183APA1_9TREM</name>
<dbReference type="EMBL" id="UZAN01046463">
    <property type="protein sequence ID" value="VDP84192.1"/>
    <property type="molecule type" value="Genomic_DNA"/>
</dbReference>
<dbReference type="InterPro" id="IPR035699">
    <property type="entry name" value="AAA_6"/>
</dbReference>
<organism evidence="6">
    <name type="scientific">Echinostoma caproni</name>
    <dbReference type="NCBI Taxonomy" id="27848"/>
    <lineage>
        <taxon>Eukaryota</taxon>
        <taxon>Metazoa</taxon>
        <taxon>Spiralia</taxon>
        <taxon>Lophotrochozoa</taxon>
        <taxon>Platyhelminthes</taxon>
        <taxon>Trematoda</taxon>
        <taxon>Digenea</taxon>
        <taxon>Plagiorchiida</taxon>
        <taxon>Echinostomata</taxon>
        <taxon>Echinostomatoidea</taxon>
        <taxon>Echinostomatidae</taxon>
        <taxon>Echinostoma</taxon>
    </lineage>
</organism>
<dbReference type="InterPro" id="IPR042228">
    <property type="entry name" value="Dynein_linker_3"/>
</dbReference>
<evidence type="ECO:0000259" key="2">
    <source>
        <dbReference type="Pfam" id="PF08393"/>
    </source>
</evidence>
<dbReference type="FunFam" id="3.20.180.20:FF:000002">
    <property type="entry name" value="Cytoplasmic dynein heavy chain 1"/>
    <property type="match status" value="1"/>
</dbReference>
<dbReference type="WBParaSite" id="ECPE_0000881201-mRNA-1">
    <property type="protein sequence ID" value="ECPE_0000881201-mRNA-1"/>
    <property type="gene ID" value="ECPE_0000881201"/>
</dbReference>
<dbReference type="GO" id="GO:0007018">
    <property type="term" value="P:microtubule-based movement"/>
    <property type="evidence" value="ECO:0007669"/>
    <property type="project" value="InterPro"/>
</dbReference>
<dbReference type="GO" id="GO:0005524">
    <property type="term" value="F:ATP binding"/>
    <property type="evidence" value="ECO:0007669"/>
    <property type="project" value="InterPro"/>
</dbReference>
<dbReference type="AlphaFoldDB" id="A0A183APA1"/>
<keyword evidence="1" id="KW-0175">Coiled coil</keyword>
<protein>
    <submittedName>
        <fullName evidence="6">PDDEXK_1 domain-containing protein</fullName>
    </submittedName>
</protein>
<dbReference type="InterPro" id="IPR027417">
    <property type="entry name" value="P-loop_NTPase"/>
</dbReference>
<feature type="domain" description="Dynein heavy chain linker" evidence="2">
    <location>
        <begin position="434"/>
        <end position="556"/>
    </location>
</feature>
<dbReference type="InterPro" id="IPR013602">
    <property type="entry name" value="Dynein_heavy_linker"/>
</dbReference>